<organism evidence="1 2">
    <name type="scientific">Racocetra persica</name>
    <dbReference type="NCBI Taxonomy" id="160502"/>
    <lineage>
        <taxon>Eukaryota</taxon>
        <taxon>Fungi</taxon>
        <taxon>Fungi incertae sedis</taxon>
        <taxon>Mucoromycota</taxon>
        <taxon>Glomeromycotina</taxon>
        <taxon>Glomeromycetes</taxon>
        <taxon>Diversisporales</taxon>
        <taxon>Gigasporaceae</taxon>
        <taxon>Racocetra</taxon>
    </lineage>
</organism>
<keyword evidence="2" id="KW-1185">Reference proteome</keyword>
<proteinExistence type="predicted"/>
<comment type="caution">
    <text evidence="1">The sequence shown here is derived from an EMBL/GenBank/DDBJ whole genome shotgun (WGS) entry which is preliminary data.</text>
</comment>
<reference evidence="1" key="1">
    <citation type="submission" date="2021-06" db="EMBL/GenBank/DDBJ databases">
        <authorList>
            <person name="Kallberg Y."/>
            <person name="Tangrot J."/>
            <person name="Rosling A."/>
        </authorList>
    </citation>
    <scope>NUCLEOTIDE SEQUENCE</scope>
    <source>
        <strain evidence="1">MA461A</strain>
    </source>
</reference>
<evidence type="ECO:0000313" key="2">
    <source>
        <dbReference type="Proteomes" id="UP000789920"/>
    </source>
</evidence>
<dbReference type="EMBL" id="CAJVQC010000916">
    <property type="protein sequence ID" value="CAG8483767.1"/>
    <property type="molecule type" value="Genomic_DNA"/>
</dbReference>
<gene>
    <name evidence="1" type="ORF">RPERSI_LOCUS1094</name>
</gene>
<evidence type="ECO:0000313" key="1">
    <source>
        <dbReference type="EMBL" id="CAG8483767.1"/>
    </source>
</evidence>
<protein>
    <submittedName>
        <fullName evidence="1">27585_t:CDS:1</fullName>
    </submittedName>
</protein>
<dbReference type="Proteomes" id="UP000789920">
    <property type="component" value="Unassembled WGS sequence"/>
</dbReference>
<sequence length="101" mass="11536">DTEFTRQLQSVEEYNKTLSDEIKFPKYNVHKGAVYTSRLLPTKEITQLLQSSQLSNGFSQTDISRPVDDISISLTEPMENLNIQEKQVQNSPQAQIQIPPK</sequence>
<accession>A0ACA9KPJ6</accession>
<name>A0ACA9KPJ6_9GLOM</name>
<feature type="non-terminal residue" evidence="1">
    <location>
        <position position="1"/>
    </location>
</feature>